<feature type="active site" evidence="1">
    <location>
        <position position="254"/>
    </location>
</feature>
<dbReference type="Proteomes" id="UP000193920">
    <property type="component" value="Unassembled WGS sequence"/>
</dbReference>
<dbReference type="OrthoDB" id="9974232at2759"/>
<evidence type="ECO:0000256" key="1">
    <source>
        <dbReference type="PIRSR" id="PIRSR628131-1"/>
    </source>
</evidence>
<dbReference type="AlphaFoldDB" id="A0A1Y2A4W3"/>
<name>A0A1Y2A4W3_9FUNG</name>
<dbReference type="EMBL" id="MCOG01000326">
    <property type="protein sequence ID" value="ORY17551.1"/>
    <property type="molecule type" value="Genomic_DNA"/>
</dbReference>
<reference evidence="2 3" key="1">
    <citation type="submission" date="2016-08" db="EMBL/GenBank/DDBJ databases">
        <title>A Parts List for Fungal Cellulosomes Revealed by Comparative Genomics.</title>
        <authorList>
            <consortium name="DOE Joint Genome Institute"/>
            <person name="Haitjema C.H."/>
            <person name="Gilmore S.P."/>
            <person name="Henske J.K."/>
            <person name="Solomon K.V."/>
            <person name="De Groot R."/>
            <person name="Kuo A."/>
            <person name="Mondo S.J."/>
            <person name="Salamov A.A."/>
            <person name="Labutti K."/>
            <person name="Zhao Z."/>
            <person name="Chiniquy J."/>
            <person name="Barry K."/>
            <person name="Brewer H.M."/>
            <person name="Purvine S.O."/>
            <person name="Wright A.T."/>
            <person name="Boxma B."/>
            <person name="Van Alen T."/>
            <person name="Hackstein J.H."/>
            <person name="Baker S.E."/>
            <person name="Grigoriev I.V."/>
            <person name="O'Malley M.A."/>
        </authorList>
    </citation>
    <scope>NUCLEOTIDE SEQUENCE [LARGE SCALE GENOMIC DNA]</scope>
    <source>
        <strain evidence="2 3">G1</strain>
    </source>
</reference>
<proteinExistence type="predicted"/>
<keyword evidence="3" id="KW-1185">Reference proteome</keyword>
<feature type="active site" evidence="1">
    <location>
        <position position="202"/>
    </location>
</feature>
<organism evidence="2 3">
    <name type="scientific">Neocallimastix californiae</name>
    <dbReference type="NCBI Taxonomy" id="1754190"/>
    <lineage>
        <taxon>Eukaryota</taxon>
        <taxon>Fungi</taxon>
        <taxon>Fungi incertae sedis</taxon>
        <taxon>Chytridiomycota</taxon>
        <taxon>Chytridiomycota incertae sedis</taxon>
        <taxon>Neocallimastigomycetes</taxon>
        <taxon>Neocallimastigales</taxon>
        <taxon>Neocallimastigaceae</taxon>
        <taxon>Neocallimastix</taxon>
    </lineage>
</organism>
<dbReference type="GO" id="GO:0005737">
    <property type="term" value="C:cytoplasm"/>
    <property type="evidence" value="ECO:0007669"/>
    <property type="project" value="InterPro"/>
</dbReference>
<sequence>MKMEDLSPFLSNKFMASLYQNIEKDYSKEKLNDIVKQMINYYILKQKNIILNIYLKKKNHFPYSCLEEEDLKKTKIDDKTYKDLLITIRNIDKDNPIFDKEDIDKIKSIDGFISSLRNFKTLDAFKQSITLKNIYTIPKKPILGMSSDEPSIIKLGKIQEYLNQLGYNNLGIPFFEINKASSYNSLMKVAKLMINTGLPIKCLEATVLGIYLTNSLPLVERFSISFKSELDYKICRHIVLAVKIRGKYGAIGLSRKDDLHWKKPIYKTLKELILEYKKSYQRHNHNLIEIKLGYKIPHEIIFNDRIIWKYAIIKCNDKNWLTAIDDIQKTL</sequence>
<protein>
    <submittedName>
        <fullName evidence="2">Uncharacterized protein</fullName>
    </submittedName>
</protein>
<evidence type="ECO:0000313" key="2">
    <source>
        <dbReference type="EMBL" id="ORY17551.1"/>
    </source>
</evidence>
<dbReference type="PANTHER" id="PTHR15750:SF2">
    <property type="entry name" value="VASOHIBIN"/>
    <property type="match status" value="1"/>
</dbReference>
<feature type="active site" evidence="1">
    <location>
        <position position="237"/>
    </location>
</feature>
<accession>A0A1Y2A4W3</accession>
<gene>
    <name evidence="2" type="ORF">LY90DRAFT_677322</name>
</gene>
<dbReference type="STRING" id="1754190.A0A1Y2A4W3"/>
<evidence type="ECO:0000313" key="3">
    <source>
        <dbReference type="Proteomes" id="UP000193920"/>
    </source>
</evidence>
<dbReference type="Pfam" id="PF14822">
    <property type="entry name" value="Vasohibin"/>
    <property type="match status" value="1"/>
</dbReference>
<dbReference type="InterPro" id="IPR028131">
    <property type="entry name" value="VASH1"/>
</dbReference>
<dbReference type="PANTHER" id="PTHR15750">
    <property type="entry name" value="VASOHIBIN-1-LIKE ISOFORM X2"/>
    <property type="match status" value="1"/>
</dbReference>
<comment type="caution">
    <text evidence="2">The sequence shown here is derived from an EMBL/GenBank/DDBJ whole genome shotgun (WGS) entry which is preliminary data.</text>
</comment>